<dbReference type="GeneID" id="92897533"/>
<dbReference type="Proteomes" id="UP000507979">
    <property type="component" value="Unassembled WGS sequence"/>
</dbReference>
<accession>A0A6J4ZSA3</accession>
<dbReference type="AlphaFoldDB" id="A0A6J4ZSA3"/>
<gene>
    <name evidence="3" type="ORF">LMG26845_01684</name>
</gene>
<name>A0A6J4ZSA3_9BURK</name>
<dbReference type="InterPro" id="IPR011089">
    <property type="entry name" value="GmrSD_C"/>
</dbReference>
<sequence length="601" mass="68275">MTTIESQDLTIAGVLQSFYVVPDYQREYVWETDQVEQLLGDIFGELGSRAEGAVPEYFIGSIVVCPGPSGVLELIDGQQRMTTIYVALCAIRDHLVELRQTPPGALGAQIAATSTDVNGQDHYRLRMDLQYEDSGGMLQRLAAQDSDNYPVEKLTRSMANIHNAYLTARSFLQREFGLNSEATRAFYGYLTNRVKLIRIQTQDVAKALKVFETINDRGVGLDSMDLLKNLLFMKASRDNFEKLKVTWKELQDTIFAMGEKPLRFLRYFIFSNYDVDVLREDEIYGWLTKHEALCGYANNPLAFAKELVASASAYRNFFSGKDQNGNANRFLENMQYLGGKAARQHLILLLGGRHLTGELFDRLCSEVENLFFCYVITREPTRDFERDFVRWAAELRQVKTSDQFEKFVAERFTSARIALSSRFLDAMRRLTSKSVQKYRLRYILAKLTQFVELEAYGESEGTRWLNRYINGGFEIEHILPENPSSEAVSEFGGGDLDELAQRLGNLVLAEKSINASLGNRPYSKKRHVYLQSQLLLTRVLPERPKIGSNTRIDRTVAALSPFDSWNADAIERRQCLLADLAWRAWGIVGGVSSVQSTEVIV</sequence>
<evidence type="ECO:0008006" key="5">
    <source>
        <dbReference type="Google" id="ProtNLM"/>
    </source>
</evidence>
<feature type="domain" description="GmrSD restriction endonucleases C-terminal" evidence="2">
    <location>
        <begin position="421"/>
        <end position="579"/>
    </location>
</feature>
<dbReference type="RefSeq" id="WP_231689747.1">
    <property type="nucleotide sequence ID" value="NZ_CADIJR010000011.1"/>
</dbReference>
<dbReference type="PANTHER" id="PTHR35149">
    <property type="entry name" value="SLL5132 PROTEIN"/>
    <property type="match status" value="1"/>
</dbReference>
<protein>
    <recommendedName>
        <fullName evidence="5">DUF262 domain-containing protein</fullName>
    </recommendedName>
</protein>
<evidence type="ECO:0000259" key="2">
    <source>
        <dbReference type="Pfam" id="PF07510"/>
    </source>
</evidence>
<evidence type="ECO:0000313" key="3">
    <source>
        <dbReference type="EMBL" id="CAB3636199.1"/>
    </source>
</evidence>
<dbReference type="InterPro" id="IPR004919">
    <property type="entry name" value="GmrSD_N"/>
</dbReference>
<organism evidence="3 4">
    <name type="scientific">Achromobacter insuavis</name>
    <dbReference type="NCBI Taxonomy" id="1287735"/>
    <lineage>
        <taxon>Bacteria</taxon>
        <taxon>Pseudomonadati</taxon>
        <taxon>Pseudomonadota</taxon>
        <taxon>Betaproteobacteria</taxon>
        <taxon>Burkholderiales</taxon>
        <taxon>Alcaligenaceae</taxon>
        <taxon>Achromobacter</taxon>
    </lineage>
</organism>
<reference evidence="3 4" key="1">
    <citation type="submission" date="2020-04" db="EMBL/GenBank/DDBJ databases">
        <authorList>
            <person name="De Canck E."/>
        </authorList>
    </citation>
    <scope>NUCLEOTIDE SEQUENCE [LARGE SCALE GENOMIC DNA]</scope>
    <source>
        <strain evidence="3 4">LMG 26845</strain>
    </source>
</reference>
<dbReference type="Pfam" id="PF07510">
    <property type="entry name" value="GmrSD_C"/>
    <property type="match status" value="1"/>
</dbReference>
<proteinExistence type="predicted"/>
<dbReference type="PANTHER" id="PTHR35149:SF2">
    <property type="entry name" value="DUF262 DOMAIN-CONTAINING PROTEIN"/>
    <property type="match status" value="1"/>
</dbReference>
<dbReference type="Pfam" id="PF03235">
    <property type="entry name" value="GmrSD_N"/>
    <property type="match status" value="1"/>
</dbReference>
<evidence type="ECO:0000259" key="1">
    <source>
        <dbReference type="Pfam" id="PF03235"/>
    </source>
</evidence>
<keyword evidence="4" id="KW-1185">Reference proteome</keyword>
<evidence type="ECO:0000313" key="4">
    <source>
        <dbReference type="Proteomes" id="UP000507979"/>
    </source>
</evidence>
<feature type="domain" description="GmrSD restriction endonucleases N-terminal" evidence="1">
    <location>
        <begin position="19"/>
        <end position="232"/>
    </location>
</feature>
<dbReference type="EMBL" id="CADIJR010000011">
    <property type="protein sequence ID" value="CAB3636199.1"/>
    <property type="molecule type" value="Genomic_DNA"/>
</dbReference>